<keyword evidence="2" id="KW-1185">Reference proteome</keyword>
<reference evidence="1 2" key="1">
    <citation type="submission" date="2012-12" db="EMBL/GenBank/DDBJ databases">
        <title>Genome assembly of Formosa sp. AK20.</title>
        <authorList>
            <person name="Kumar R."/>
            <person name="Khatri I."/>
            <person name="Vaidya B."/>
            <person name="Subramanian S."/>
            <person name="Pinnaka A."/>
        </authorList>
    </citation>
    <scope>NUCLEOTIDE SEQUENCE [LARGE SCALE GENOMIC DNA]</scope>
    <source>
        <strain evidence="1 2">AK20</strain>
    </source>
</reference>
<dbReference type="Proteomes" id="UP000012024">
    <property type="component" value="Unassembled WGS sequence"/>
</dbReference>
<evidence type="ECO:0000313" key="1">
    <source>
        <dbReference type="EMBL" id="EMQ96158.1"/>
    </source>
</evidence>
<gene>
    <name evidence="1" type="ORF">D778_02048</name>
</gene>
<comment type="caution">
    <text evidence="1">The sequence shown here is derived from an EMBL/GenBank/DDBJ whole genome shotgun (WGS) entry which is preliminary data.</text>
</comment>
<dbReference type="AlphaFoldDB" id="M7NCC4"/>
<dbReference type="EMBL" id="ANLA01000004">
    <property type="protein sequence ID" value="EMQ96158.1"/>
    <property type="molecule type" value="Genomic_DNA"/>
</dbReference>
<protein>
    <submittedName>
        <fullName evidence="1">Uncharacterized protein</fullName>
    </submittedName>
</protein>
<name>M7NCC4_9FLAO</name>
<sequence>MKNFCYLQRIYIKIPSSNALLKPFKIYNFSIVIQIGTFNFRHLYF</sequence>
<evidence type="ECO:0000313" key="2">
    <source>
        <dbReference type="Proteomes" id="UP000012024"/>
    </source>
</evidence>
<organism evidence="1 2">
    <name type="scientific">Xanthomarina gelatinilytica</name>
    <dbReference type="NCBI Taxonomy" id="1137281"/>
    <lineage>
        <taxon>Bacteria</taxon>
        <taxon>Pseudomonadati</taxon>
        <taxon>Bacteroidota</taxon>
        <taxon>Flavobacteriia</taxon>
        <taxon>Flavobacteriales</taxon>
        <taxon>Flavobacteriaceae</taxon>
        <taxon>Xanthomarina</taxon>
    </lineage>
</organism>
<proteinExistence type="predicted"/>
<accession>M7NCC4</accession>